<feature type="binding site" evidence="1">
    <location>
        <begin position="23"/>
        <end position="30"/>
    </location>
    <ligand>
        <name>ATP</name>
        <dbReference type="ChEBI" id="CHEBI:30616"/>
    </ligand>
</feature>
<dbReference type="Proteomes" id="UP000307790">
    <property type="component" value="Unassembled WGS sequence"/>
</dbReference>
<dbReference type="GO" id="GO:0006040">
    <property type="term" value="P:amino sugar metabolic process"/>
    <property type="evidence" value="ECO:0007669"/>
    <property type="project" value="InterPro"/>
</dbReference>
<keyword evidence="1" id="KW-0119">Carbohydrate metabolism</keyword>
<dbReference type="OrthoDB" id="9763949at2"/>
<comment type="function">
    <text evidence="1">Catalyzes the specific phosphorylation of 1,6-anhydro-N-acetylmuramic acid (anhMurNAc) with the simultaneous cleavage of the 1,6-anhydro ring, generating MurNAc-6-P. Is required for the utilization of anhMurNAc either imported from the medium or derived from its own cell wall murein, and thus plays a role in cell wall recycling.</text>
</comment>
<dbReference type="NCBIfam" id="NF007139">
    <property type="entry name" value="PRK09585.1-3"/>
    <property type="match status" value="1"/>
</dbReference>
<evidence type="ECO:0000313" key="2">
    <source>
        <dbReference type="EMBL" id="TLU66641.1"/>
    </source>
</evidence>
<dbReference type="Pfam" id="PF03702">
    <property type="entry name" value="AnmK"/>
    <property type="match status" value="1"/>
</dbReference>
<dbReference type="InterPro" id="IPR005338">
    <property type="entry name" value="Anhydro_N_Ac-Mur_kinase"/>
</dbReference>
<organism evidence="2 3">
    <name type="scientific">Thalassotalea litorea</name>
    <dbReference type="NCBI Taxonomy" id="2020715"/>
    <lineage>
        <taxon>Bacteria</taxon>
        <taxon>Pseudomonadati</taxon>
        <taxon>Pseudomonadota</taxon>
        <taxon>Gammaproteobacteria</taxon>
        <taxon>Alteromonadales</taxon>
        <taxon>Colwelliaceae</taxon>
        <taxon>Thalassotalea</taxon>
    </lineage>
</organism>
<dbReference type="Gene3D" id="3.30.420.40">
    <property type="match status" value="2"/>
</dbReference>
<dbReference type="GO" id="GO:0016773">
    <property type="term" value="F:phosphotransferase activity, alcohol group as acceptor"/>
    <property type="evidence" value="ECO:0007669"/>
    <property type="project" value="UniProtKB-UniRule"/>
</dbReference>
<dbReference type="AlphaFoldDB" id="A0A5R9ITI2"/>
<dbReference type="InterPro" id="IPR043129">
    <property type="entry name" value="ATPase_NBD"/>
</dbReference>
<reference evidence="2 3" key="1">
    <citation type="submission" date="2019-05" db="EMBL/GenBank/DDBJ databases">
        <title>Genome sequences of Thalassotalea litorea 1K03283.</title>
        <authorList>
            <person name="Zhang D."/>
        </authorList>
    </citation>
    <scope>NUCLEOTIDE SEQUENCE [LARGE SCALE GENOMIC DNA]</scope>
    <source>
        <strain evidence="2 3">MCCC 1K03283</strain>
    </source>
</reference>
<comment type="similarity">
    <text evidence="1">Belongs to the anhydro-N-acetylmuramic acid kinase family.</text>
</comment>
<dbReference type="EC" id="2.7.1.170" evidence="1"/>
<dbReference type="GO" id="GO:0097175">
    <property type="term" value="P:1,6-anhydro-N-acetyl-beta-muramic acid catabolic process"/>
    <property type="evidence" value="ECO:0007669"/>
    <property type="project" value="UniProtKB-UniRule"/>
</dbReference>
<comment type="catalytic activity">
    <reaction evidence="1">
        <text>1,6-anhydro-N-acetyl-beta-muramate + ATP + H2O = N-acetyl-D-muramate 6-phosphate + ADP + H(+)</text>
        <dbReference type="Rhea" id="RHEA:24952"/>
        <dbReference type="ChEBI" id="CHEBI:15377"/>
        <dbReference type="ChEBI" id="CHEBI:15378"/>
        <dbReference type="ChEBI" id="CHEBI:30616"/>
        <dbReference type="ChEBI" id="CHEBI:58690"/>
        <dbReference type="ChEBI" id="CHEBI:58722"/>
        <dbReference type="ChEBI" id="CHEBI:456216"/>
        <dbReference type="EC" id="2.7.1.170"/>
    </reaction>
</comment>
<proteinExistence type="inferred from homology"/>
<keyword evidence="1" id="KW-0067">ATP-binding</keyword>
<name>A0A5R9ITI2_9GAMM</name>
<comment type="caution">
    <text evidence="2">The sequence shown here is derived from an EMBL/GenBank/DDBJ whole genome shotgun (WGS) entry which is preliminary data.</text>
</comment>
<dbReference type="UniPathway" id="UPA00343"/>
<evidence type="ECO:0000313" key="3">
    <source>
        <dbReference type="Proteomes" id="UP000307790"/>
    </source>
</evidence>
<comment type="pathway">
    <text evidence="1">Amino-sugar metabolism; 1,6-anhydro-N-acetylmuramate degradation.</text>
</comment>
<dbReference type="UniPathway" id="UPA00544"/>
<dbReference type="CDD" id="cd24050">
    <property type="entry name" value="ASKHA_NBD_ANMK"/>
    <property type="match status" value="1"/>
</dbReference>
<dbReference type="RefSeq" id="WP_138318708.1">
    <property type="nucleotide sequence ID" value="NZ_VCBC01000004.1"/>
</dbReference>
<dbReference type="PANTHER" id="PTHR30605:SF0">
    <property type="entry name" value="ANHYDRO-N-ACETYLMURAMIC ACID KINASE"/>
    <property type="match status" value="1"/>
</dbReference>
<evidence type="ECO:0000256" key="1">
    <source>
        <dbReference type="HAMAP-Rule" id="MF_01270"/>
    </source>
</evidence>
<keyword evidence="1" id="KW-0547">Nucleotide-binding</keyword>
<dbReference type="HAMAP" id="MF_01270">
    <property type="entry name" value="AnhMurNAc_kinase"/>
    <property type="match status" value="1"/>
</dbReference>
<dbReference type="GO" id="GO:0009254">
    <property type="term" value="P:peptidoglycan turnover"/>
    <property type="evidence" value="ECO:0007669"/>
    <property type="project" value="UniProtKB-UniRule"/>
</dbReference>
<accession>A0A5R9ITI2</accession>
<dbReference type="GO" id="GO:0016301">
    <property type="term" value="F:kinase activity"/>
    <property type="evidence" value="ECO:0007669"/>
    <property type="project" value="UniProtKB-KW"/>
</dbReference>
<dbReference type="PANTHER" id="PTHR30605">
    <property type="entry name" value="ANHYDRO-N-ACETYLMURAMIC ACID KINASE"/>
    <property type="match status" value="1"/>
</dbReference>
<dbReference type="SUPFAM" id="SSF53067">
    <property type="entry name" value="Actin-like ATPase domain"/>
    <property type="match status" value="1"/>
</dbReference>
<dbReference type="GO" id="GO:0005524">
    <property type="term" value="F:ATP binding"/>
    <property type="evidence" value="ECO:0007669"/>
    <property type="project" value="UniProtKB-UniRule"/>
</dbReference>
<keyword evidence="3" id="KW-1185">Reference proteome</keyword>
<keyword evidence="1 2" id="KW-0418">Kinase</keyword>
<gene>
    <name evidence="1" type="primary">anmK</name>
    <name evidence="2" type="ORF">FE810_03765</name>
</gene>
<sequence length="387" mass="41991">MSANKKSQSNLNNSSLYIGLMSGTSADGIDLALVDFAGVQPQLIASHFTPYSHSIRDEITGLYVPGHNEIDRAGFLDKKLAVCFSGAIEDFLAQQQLHHLDIRAIGNHGQTIRHRPIGKNVFTQQIGCSQTLACRTGIRVIGQFRQKDMALGGQGAPLVPAYHQAIFQQAGTDVCIVNIGGISNISFLPGDLKQQICGFDIGPGNALLDDWYRHHHPRCTAGIDMDGQWAGSGSVEPDLLALFKRDPYFSLPFPKSTGREYFHMDWLNTHIRAFEKSNRKMAPENVQATLLALTSDTIAQTITALSQCCEVIVCGGGANNGLLMNSLKNNLAGHTVIRSTDKGVDNDSLEAVVFAWLARQFDLNLPSNLPCVTGASRACSLGIEFLP</sequence>
<dbReference type="EMBL" id="VCBC01000004">
    <property type="protein sequence ID" value="TLU66641.1"/>
    <property type="molecule type" value="Genomic_DNA"/>
</dbReference>
<protein>
    <recommendedName>
        <fullName evidence="1">Anhydro-N-acetylmuramic acid kinase</fullName>
        <ecNumber evidence="1">2.7.1.170</ecNumber>
    </recommendedName>
    <alternativeName>
        <fullName evidence="1">AnhMurNAc kinase</fullName>
    </alternativeName>
</protein>
<keyword evidence="1 2" id="KW-0808">Transferase</keyword>
<comment type="pathway">
    <text evidence="1">Cell wall biogenesis; peptidoglycan recycling.</text>
</comment>